<proteinExistence type="predicted"/>
<organism evidence="3 4">
    <name type="scientific">Demequina activiva</name>
    <dbReference type="NCBI Taxonomy" id="1582364"/>
    <lineage>
        <taxon>Bacteria</taxon>
        <taxon>Bacillati</taxon>
        <taxon>Actinomycetota</taxon>
        <taxon>Actinomycetes</taxon>
        <taxon>Micrococcales</taxon>
        <taxon>Demequinaceae</taxon>
        <taxon>Demequina</taxon>
    </lineage>
</organism>
<comment type="caution">
    <text evidence="3">The sequence shown here is derived from an EMBL/GenBank/DDBJ whole genome shotgun (WGS) entry which is preliminary data.</text>
</comment>
<dbReference type="InterPro" id="IPR048576">
    <property type="entry name" value="Rv2175c_wHTH"/>
</dbReference>
<evidence type="ECO:0000259" key="2">
    <source>
        <dbReference type="Pfam" id="PF21531"/>
    </source>
</evidence>
<dbReference type="Pfam" id="PF21531">
    <property type="entry name" value="Rv2175c_wHTH"/>
    <property type="match status" value="1"/>
</dbReference>
<gene>
    <name evidence="3" type="ORF">Dac01nite_14590</name>
</gene>
<dbReference type="AlphaFoldDB" id="A0A919Q3T6"/>
<dbReference type="Pfam" id="PF18367">
    <property type="entry name" value="Rv2175c_C"/>
    <property type="match status" value="1"/>
</dbReference>
<dbReference type="Proteomes" id="UP000652354">
    <property type="component" value="Unassembled WGS sequence"/>
</dbReference>
<reference evidence="3" key="1">
    <citation type="submission" date="2021-01" db="EMBL/GenBank/DDBJ databases">
        <title>Whole genome shotgun sequence of Demequina activiva NBRC 110675.</title>
        <authorList>
            <person name="Komaki H."/>
            <person name="Tamura T."/>
        </authorList>
    </citation>
    <scope>NUCLEOTIDE SEQUENCE</scope>
    <source>
        <strain evidence="3">NBRC 110675</strain>
    </source>
</reference>
<protein>
    <submittedName>
        <fullName evidence="3">Transcriptional regulator</fullName>
    </submittedName>
</protein>
<dbReference type="RefSeq" id="WP_203655120.1">
    <property type="nucleotide sequence ID" value="NZ_BONR01000002.1"/>
</dbReference>
<dbReference type="InterPro" id="IPR041098">
    <property type="entry name" value="Rv2175c_C"/>
</dbReference>
<evidence type="ECO:0000313" key="3">
    <source>
        <dbReference type="EMBL" id="GIG54707.1"/>
    </source>
</evidence>
<sequence length="116" mass="12834">MDETTEWLTVPDFASALGVEASAVRELLRQRQLIALRRGPRDTWQLPAGFIHEHEGAPRVLPTLAGTITVLADAGFPDDEILEWLLAESEPLGTTPLEALREGRRAPVRRAAQMLL</sequence>
<dbReference type="EMBL" id="BONR01000002">
    <property type="protein sequence ID" value="GIG54707.1"/>
    <property type="molecule type" value="Genomic_DNA"/>
</dbReference>
<keyword evidence="4" id="KW-1185">Reference proteome</keyword>
<evidence type="ECO:0000259" key="1">
    <source>
        <dbReference type="Pfam" id="PF18367"/>
    </source>
</evidence>
<dbReference type="GO" id="GO:0003677">
    <property type="term" value="F:DNA binding"/>
    <property type="evidence" value="ECO:0007669"/>
    <property type="project" value="InterPro"/>
</dbReference>
<feature type="domain" description="DNA-binding protein Rv2175c wHTH" evidence="2">
    <location>
        <begin position="2"/>
        <end position="39"/>
    </location>
</feature>
<evidence type="ECO:0000313" key="4">
    <source>
        <dbReference type="Proteomes" id="UP000652354"/>
    </source>
</evidence>
<accession>A0A919Q3T6</accession>
<feature type="domain" description="Rv2175c C-terminal" evidence="1">
    <location>
        <begin position="63"/>
        <end position="114"/>
    </location>
</feature>
<name>A0A919Q3T6_9MICO</name>